<reference evidence="5" key="1">
    <citation type="submission" date="2014-02" db="EMBL/GenBank/DDBJ databases">
        <title>Expanding our view of genomic diversity in Candidatus Accumulibacter clades.</title>
        <authorList>
            <person name="Skennerton C.T."/>
            <person name="Barr J.J."/>
            <person name="Slater F.R."/>
            <person name="Bond P.L."/>
            <person name="Tyson G.W."/>
        </authorList>
    </citation>
    <scope>NUCLEOTIDE SEQUENCE [LARGE SCALE GENOMIC DNA]</scope>
</reference>
<dbReference type="PANTHER" id="PTHR37423">
    <property type="entry name" value="SOLUBLE LYTIC MUREIN TRANSGLYCOSYLASE-RELATED"/>
    <property type="match status" value="1"/>
</dbReference>
<dbReference type="EC" id="4.2.2.-" evidence="5"/>
<dbReference type="STRING" id="1454004.AW11_00374"/>
<feature type="compositionally biased region" description="Basic and acidic residues" evidence="2">
    <location>
        <begin position="296"/>
        <end position="308"/>
    </location>
</feature>
<dbReference type="EMBL" id="JEMY01000003">
    <property type="protein sequence ID" value="EXI91033.1"/>
    <property type="molecule type" value="Genomic_DNA"/>
</dbReference>
<name>A0A011P7V1_ACCRE</name>
<keyword evidence="3" id="KW-0732">Signal</keyword>
<sequence>MRRSALLVLFLATGLHGLPARADGDVQTPRVQAALAQAQAAEVGRGIGKNLMLAMALYCDAGTMGSGEGFFHVGRVLASAPRALRNPGLANSYLALATRLGNTQALQYYDPRVDNVLLGDPCGAFAAGLHTQSFDIEAYLSRQPRARQKIAASIRSAARQYKVDERLALAIALVESNLDPAVVPEGGAQGVMQLATAARQNSGGPRIVDGEQDIRAALAYLGQLHERFAGDWRSMATAYDAGAGSVGRCGAVPPHPCLETRQYVRRVLYFAGASPGEQPGVARQAPAAARSPHRGGVADKRADLPCCG</sequence>
<feature type="chain" id="PRO_5001461215" evidence="3">
    <location>
        <begin position="23"/>
        <end position="308"/>
    </location>
</feature>
<feature type="domain" description="Transglycosylase SLT" evidence="4">
    <location>
        <begin position="154"/>
        <end position="248"/>
    </location>
</feature>
<dbReference type="SUPFAM" id="SSF53955">
    <property type="entry name" value="Lysozyme-like"/>
    <property type="match status" value="1"/>
</dbReference>
<dbReference type="InterPro" id="IPR008258">
    <property type="entry name" value="Transglycosylase_SLT_dom_1"/>
</dbReference>
<keyword evidence="6" id="KW-1185">Reference proteome</keyword>
<feature type="signal peptide" evidence="3">
    <location>
        <begin position="1"/>
        <end position="22"/>
    </location>
</feature>
<dbReference type="AlphaFoldDB" id="A0A011P7V1"/>
<comment type="similarity">
    <text evidence="1">Belongs to the transglycosylase Slt family.</text>
</comment>
<protein>
    <submittedName>
        <fullName evidence="5">Membrane-bound lytic murein transglycosylase C</fullName>
        <ecNumber evidence="5">4.2.2.-</ecNumber>
    </submittedName>
</protein>
<evidence type="ECO:0000313" key="6">
    <source>
        <dbReference type="Proteomes" id="UP000022141"/>
    </source>
</evidence>
<evidence type="ECO:0000256" key="3">
    <source>
        <dbReference type="SAM" id="SignalP"/>
    </source>
</evidence>
<evidence type="ECO:0000256" key="2">
    <source>
        <dbReference type="SAM" id="MobiDB-lite"/>
    </source>
</evidence>
<organism evidence="5 6">
    <name type="scientific">Accumulibacter regalis</name>
    <dbReference type="NCBI Taxonomy" id="522306"/>
    <lineage>
        <taxon>Bacteria</taxon>
        <taxon>Pseudomonadati</taxon>
        <taxon>Pseudomonadota</taxon>
        <taxon>Betaproteobacteria</taxon>
        <taxon>Candidatus Accumulibacter</taxon>
    </lineage>
</organism>
<comment type="caution">
    <text evidence="5">The sequence shown here is derived from an EMBL/GenBank/DDBJ whole genome shotgun (WGS) entry which is preliminary data.</text>
</comment>
<dbReference type="Gene3D" id="1.10.530.10">
    <property type="match status" value="1"/>
</dbReference>
<dbReference type="InterPro" id="IPR023346">
    <property type="entry name" value="Lysozyme-like_dom_sf"/>
</dbReference>
<evidence type="ECO:0000256" key="1">
    <source>
        <dbReference type="ARBA" id="ARBA00007734"/>
    </source>
</evidence>
<dbReference type="Pfam" id="PF01464">
    <property type="entry name" value="SLT"/>
    <property type="match status" value="1"/>
</dbReference>
<evidence type="ECO:0000259" key="4">
    <source>
        <dbReference type="Pfam" id="PF01464"/>
    </source>
</evidence>
<dbReference type="PATRIC" id="fig|1454004.3.peg.386"/>
<dbReference type="eggNOG" id="COG0741">
    <property type="taxonomic scope" value="Bacteria"/>
</dbReference>
<dbReference type="Proteomes" id="UP000022141">
    <property type="component" value="Unassembled WGS sequence"/>
</dbReference>
<dbReference type="GO" id="GO:0016829">
    <property type="term" value="F:lyase activity"/>
    <property type="evidence" value="ECO:0007669"/>
    <property type="project" value="UniProtKB-KW"/>
</dbReference>
<dbReference type="PANTHER" id="PTHR37423:SF2">
    <property type="entry name" value="MEMBRANE-BOUND LYTIC MUREIN TRANSGLYCOSYLASE C"/>
    <property type="match status" value="1"/>
</dbReference>
<evidence type="ECO:0000313" key="5">
    <source>
        <dbReference type="EMBL" id="EXI91033.1"/>
    </source>
</evidence>
<gene>
    <name evidence="5" type="primary">mltC_1</name>
    <name evidence="5" type="ORF">AW11_00374</name>
</gene>
<accession>A0A011P7V1</accession>
<proteinExistence type="inferred from homology"/>
<feature type="region of interest" description="Disordered" evidence="2">
    <location>
        <begin position="277"/>
        <end position="308"/>
    </location>
</feature>
<keyword evidence="5" id="KW-0456">Lyase</keyword>